<dbReference type="EMBL" id="DF142851">
    <property type="protein sequence ID" value="GAA47720.1"/>
    <property type="molecule type" value="Genomic_DNA"/>
</dbReference>
<sequence length="212" mass="23988">MVTGVVRIDATLELYQVCTVNQKPGYLHKAASCHATRRKQEGWDITRLPKPRQGKSRGKGRVRNTDLPLVNVEFTVLSLDRIDYPYVQCTILHSNREQSIPTSSDDLIFEVKGERAFVCESSSNTTDLNPPPNISLPRPTGLWVSGKRIISPKCEHVQLFRHDNSARFTDPSDSGHATLRALSNRFSVHSTQTVSTFIFFRFDRTDVSRCVK</sequence>
<dbReference type="AlphaFoldDB" id="G7Y434"/>
<evidence type="ECO:0000313" key="2">
    <source>
        <dbReference type="Proteomes" id="UP000008909"/>
    </source>
</evidence>
<reference evidence="1" key="1">
    <citation type="journal article" date="2011" name="Genome Biol.">
        <title>The draft genome of the carcinogenic human liver fluke Clonorchis sinensis.</title>
        <authorList>
            <person name="Wang X."/>
            <person name="Chen W."/>
            <person name="Huang Y."/>
            <person name="Sun J."/>
            <person name="Men J."/>
            <person name="Liu H."/>
            <person name="Luo F."/>
            <person name="Guo L."/>
            <person name="Lv X."/>
            <person name="Deng C."/>
            <person name="Zhou C."/>
            <person name="Fan Y."/>
            <person name="Li X."/>
            <person name="Huang L."/>
            <person name="Hu Y."/>
            <person name="Liang C."/>
            <person name="Hu X."/>
            <person name="Xu J."/>
            <person name="Yu X."/>
        </authorList>
    </citation>
    <scope>NUCLEOTIDE SEQUENCE [LARGE SCALE GENOMIC DNA]</scope>
    <source>
        <strain evidence="1">Henan</strain>
    </source>
</reference>
<keyword evidence="2" id="KW-1185">Reference proteome</keyword>
<evidence type="ECO:0000313" key="1">
    <source>
        <dbReference type="EMBL" id="GAA47720.1"/>
    </source>
</evidence>
<accession>G7Y434</accession>
<name>G7Y434_CLOSI</name>
<gene>
    <name evidence="1" type="ORF">CLF_100720</name>
</gene>
<dbReference type="Proteomes" id="UP000008909">
    <property type="component" value="Unassembled WGS sequence"/>
</dbReference>
<organism evidence="1 2">
    <name type="scientific">Clonorchis sinensis</name>
    <name type="common">Chinese liver fluke</name>
    <dbReference type="NCBI Taxonomy" id="79923"/>
    <lineage>
        <taxon>Eukaryota</taxon>
        <taxon>Metazoa</taxon>
        <taxon>Spiralia</taxon>
        <taxon>Lophotrochozoa</taxon>
        <taxon>Platyhelminthes</taxon>
        <taxon>Trematoda</taxon>
        <taxon>Digenea</taxon>
        <taxon>Opisthorchiida</taxon>
        <taxon>Opisthorchiata</taxon>
        <taxon>Opisthorchiidae</taxon>
        <taxon>Clonorchis</taxon>
    </lineage>
</organism>
<protein>
    <submittedName>
        <fullName evidence="1">Uncharacterized protein</fullName>
    </submittedName>
</protein>
<reference key="2">
    <citation type="submission" date="2011-10" db="EMBL/GenBank/DDBJ databases">
        <title>The genome and transcriptome sequence of Clonorchis sinensis provide insights into the carcinogenic liver fluke.</title>
        <authorList>
            <person name="Wang X."/>
            <person name="Huang Y."/>
            <person name="Chen W."/>
            <person name="Liu H."/>
            <person name="Guo L."/>
            <person name="Chen Y."/>
            <person name="Luo F."/>
            <person name="Zhou W."/>
            <person name="Sun J."/>
            <person name="Mao Q."/>
            <person name="Liang P."/>
            <person name="Zhou C."/>
            <person name="Tian Y."/>
            <person name="Men J."/>
            <person name="Lv X."/>
            <person name="Huang L."/>
            <person name="Zhou J."/>
            <person name="Hu Y."/>
            <person name="Li R."/>
            <person name="Zhang F."/>
            <person name="Lei H."/>
            <person name="Li X."/>
            <person name="Hu X."/>
            <person name="Liang C."/>
            <person name="Xu J."/>
            <person name="Wu Z."/>
            <person name="Yu X."/>
        </authorList>
    </citation>
    <scope>NUCLEOTIDE SEQUENCE</scope>
    <source>
        <strain>Henan</strain>
    </source>
</reference>
<proteinExistence type="predicted"/>